<keyword evidence="5" id="KW-1185">Reference proteome</keyword>
<dbReference type="PANTHER" id="PTHR37464">
    <property type="entry name" value="BLL2463 PROTEIN"/>
    <property type="match status" value="1"/>
</dbReference>
<keyword evidence="2" id="KW-0472">Membrane</keyword>
<sequence>MSFLQPWMLAALPLALIPIIIHLINQRRYQSTQWAAMMFLLSANRMNRGYARIRQWLILALRAIVIATLIFAIGRPIASGVLGGSIAGAFTGSGPANTIVLLDRSPSMQSSTDGTSRTKLQTGITQIVEALQTIGTERVVLIESNSQTPRELASPSDLLELPETGPSDASADMPAMLLAALDHINANQLGQTEVWICSDLRAHDWRSEDGRWKSLRDAFVDFGRRIRFRLLAFSSSETGVSAAQKNLSVRVEQADLVTDDDESAVVLSVKVQQNLDGVTSGQSASSDESSTLPLTLSLGDSRTVVDLEIRGGVGELNGHRIALPKGSERGHGHVSIPADLNPADNEFFYTFDAPAARRTVVVTEDEQVGRVLKLASEIPSDESVQSEAEVISPREVDGISWESVSLLLWHAALPGVGGRDGDVGTREMIEAFVERGGRVVFFPSASARGLRGSGEIFAMHWDDWRDADKDTAIKSWRGDADLLAATMAGTSLPVGQLKIDRYAGLTGEATSLATLTDGTPLLARVATPRGGVYFCSTTPSEDDSSLAADGVVLYVMIQRALAAGAESLGNTSNLEAGTSDPKLASRWQRLSGRSSALSSENAFIAGVFEQRDEGQLDEGRLIAVNRSVAEDVSATLDDDQVESLFQGLPFVRVDRQAGSGSSLVEEVWRAFLIVMLVAMIGEAFLCLPRQRTEDSVRVPGGVSA</sequence>
<dbReference type="AlphaFoldDB" id="A0A7W5DVP7"/>
<proteinExistence type="predicted"/>
<accession>A0A7W5DVP7</accession>
<feature type="domain" description="Aerotolerance regulator N-terminal" evidence="3">
    <location>
        <begin position="1"/>
        <end position="76"/>
    </location>
</feature>
<protein>
    <recommendedName>
        <fullName evidence="3">Aerotolerance regulator N-terminal domain-containing protein</fullName>
    </recommendedName>
</protein>
<dbReference type="InterPro" id="IPR024163">
    <property type="entry name" value="Aerotolerance_reg_N"/>
</dbReference>
<dbReference type="RefSeq" id="WP_184302594.1">
    <property type="nucleotide sequence ID" value="NZ_JACHXU010000003.1"/>
</dbReference>
<dbReference type="Proteomes" id="UP000536179">
    <property type="component" value="Unassembled WGS sequence"/>
</dbReference>
<evidence type="ECO:0000256" key="2">
    <source>
        <dbReference type="SAM" id="Phobius"/>
    </source>
</evidence>
<reference evidence="4 5" key="1">
    <citation type="submission" date="2020-08" db="EMBL/GenBank/DDBJ databases">
        <title>Genomic Encyclopedia of Type Strains, Phase III (KMG-III): the genomes of soil and plant-associated and newly described type strains.</title>
        <authorList>
            <person name="Whitman W."/>
        </authorList>
    </citation>
    <scope>NUCLEOTIDE SEQUENCE [LARGE SCALE GENOMIC DNA]</scope>
    <source>
        <strain evidence="4 5">CECT 8075</strain>
    </source>
</reference>
<keyword evidence="2" id="KW-0812">Transmembrane</keyword>
<feature type="region of interest" description="Disordered" evidence="1">
    <location>
        <begin position="146"/>
        <end position="166"/>
    </location>
</feature>
<evidence type="ECO:0000259" key="3">
    <source>
        <dbReference type="Pfam" id="PF07584"/>
    </source>
</evidence>
<organism evidence="4 5">
    <name type="scientific">Aporhodopirellula rubra</name>
    <dbReference type="NCBI Taxonomy" id="980271"/>
    <lineage>
        <taxon>Bacteria</taxon>
        <taxon>Pseudomonadati</taxon>
        <taxon>Planctomycetota</taxon>
        <taxon>Planctomycetia</taxon>
        <taxon>Pirellulales</taxon>
        <taxon>Pirellulaceae</taxon>
        <taxon>Aporhodopirellula</taxon>
    </lineage>
</organism>
<comment type="caution">
    <text evidence="4">The sequence shown here is derived from an EMBL/GenBank/DDBJ whole genome shotgun (WGS) entry which is preliminary data.</text>
</comment>
<evidence type="ECO:0000313" key="4">
    <source>
        <dbReference type="EMBL" id="MBB3205265.1"/>
    </source>
</evidence>
<gene>
    <name evidence="4" type="ORF">FHS27_001065</name>
</gene>
<evidence type="ECO:0000313" key="5">
    <source>
        <dbReference type="Proteomes" id="UP000536179"/>
    </source>
</evidence>
<evidence type="ECO:0000256" key="1">
    <source>
        <dbReference type="SAM" id="MobiDB-lite"/>
    </source>
</evidence>
<feature type="transmembrane region" description="Helical" evidence="2">
    <location>
        <begin position="56"/>
        <end position="74"/>
    </location>
</feature>
<feature type="transmembrane region" description="Helical" evidence="2">
    <location>
        <begin position="6"/>
        <end position="24"/>
    </location>
</feature>
<name>A0A7W5DVP7_9BACT</name>
<dbReference type="Pfam" id="PF07584">
    <property type="entry name" value="BatA"/>
    <property type="match status" value="1"/>
</dbReference>
<dbReference type="PANTHER" id="PTHR37464:SF1">
    <property type="entry name" value="BLL2463 PROTEIN"/>
    <property type="match status" value="1"/>
</dbReference>
<keyword evidence="2" id="KW-1133">Transmembrane helix</keyword>
<dbReference type="EMBL" id="JACHXU010000003">
    <property type="protein sequence ID" value="MBB3205265.1"/>
    <property type="molecule type" value="Genomic_DNA"/>
</dbReference>
<dbReference type="InterPro" id="IPR011933">
    <property type="entry name" value="Double_TM_dom"/>
</dbReference>
<dbReference type="NCBIfam" id="TIGR02226">
    <property type="entry name" value="two_anch"/>
    <property type="match status" value="1"/>
</dbReference>